<comment type="caution">
    <text evidence="9">The sequence shown here is derived from an EMBL/GenBank/DDBJ whole genome shotgun (WGS) entry which is preliminary data.</text>
</comment>
<evidence type="ECO:0000313" key="10">
    <source>
        <dbReference type="Proteomes" id="UP000076858"/>
    </source>
</evidence>
<feature type="domain" description="Chitin-binding type-2" evidence="8">
    <location>
        <begin position="370"/>
        <end position="429"/>
    </location>
</feature>
<evidence type="ECO:0000256" key="6">
    <source>
        <dbReference type="SAM" id="Coils"/>
    </source>
</evidence>
<feature type="signal peptide" evidence="7">
    <location>
        <begin position="1"/>
        <end position="17"/>
    </location>
</feature>
<evidence type="ECO:0000256" key="5">
    <source>
        <dbReference type="ARBA" id="ARBA00023180"/>
    </source>
</evidence>
<dbReference type="SMART" id="SM00494">
    <property type="entry name" value="ChtBD2"/>
    <property type="match status" value="1"/>
</dbReference>
<dbReference type="GO" id="GO:0005576">
    <property type="term" value="C:extracellular region"/>
    <property type="evidence" value="ECO:0007669"/>
    <property type="project" value="InterPro"/>
</dbReference>
<evidence type="ECO:0000256" key="2">
    <source>
        <dbReference type="ARBA" id="ARBA00022729"/>
    </source>
</evidence>
<accession>A0A162CJS2</accession>
<dbReference type="Pfam" id="PF01607">
    <property type="entry name" value="CBM_14"/>
    <property type="match status" value="1"/>
</dbReference>
<dbReference type="AlphaFoldDB" id="A0A162CJS2"/>
<keyword evidence="5" id="KW-0325">Glycoprotein</keyword>
<feature type="coiled-coil region" evidence="6">
    <location>
        <begin position="285"/>
        <end position="337"/>
    </location>
</feature>
<dbReference type="PANTHER" id="PTHR23301:SF0">
    <property type="entry name" value="CHITIN-BINDING TYPE-2 DOMAIN-CONTAINING PROTEIN-RELATED"/>
    <property type="match status" value="1"/>
</dbReference>
<keyword evidence="1" id="KW-0147">Chitin-binding</keyword>
<dbReference type="PROSITE" id="PS50940">
    <property type="entry name" value="CHIT_BIND_II"/>
    <property type="match status" value="1"/>
</dbReference>
<dbReference type="InterPro" id="IPR051940">
    <property type="entry name" value="Chitin_bind-dev_reg"/>
</dbReference>
<keyword evidence="10" id="KW-1185">Reference proteome</keyword>
<name>A0A162CJS2_9CRUS</name>
<evidence type="ECO:0000313" key="9">
    <source>
        <dbReference type="EMBL" id="KZS16642.1"/>
    </source>
</evidence>
<evidence type="ECO:0000259" key="8">
    <source>
        <dbReference type="PROSITE" id="PS50940"/>
    </source>
</evidence>
<evidence type="ECO:0000256" key="4">
    <source>
        <dbReference type="ARBA" id="ARBA00023157"/>
    </source>
</evidence>
<proteinExistence type="predicted"/>
<feature type="chain" id="PRO_5007832683" description="Chitin-binding type-2 domain-containing protein" evidence="7">
    <location>
        <begin position="18"/>
        <end position="433"/>
    </location>
</feature>
<keyword evidence="3" id="KW-0677">Repeat</keyword>
<dbReference type="Proteomes" id="UP000076858">
    <property type="component" value="Unassembled WGS sequence"/>
</dbReference>
<dbReference type="PANTHER" id="PTHR23301">
    <property type="entry name" value="CHITIN BINDING PERITROPHIN-A"/>
    <property type="match status" value="1"/>
</dbReference>
<evidence type="ECO:0000256" key="3">
    <source>
        <dbReference type="ARBA" id="ARBA00022737"/>
    </source>
</evidence>
<keyword evidence="2 7" id="KW-0732">Signal</keyword>
<dbReference type="OrthoDB" id="6368070at2759"/>
<evidence type="ECO:0000256" key="1">
    <source>
        <dbReference type="ARBA" id="ARBA00022669"/>
    </source>
</evidence>
<keyword evidence="6" id="KW-0175">Coiled coil</keyword>
<gene>
    <name evidence="9" type="ORF">APZ42_017216</name>
</gene>
<organism evidence="9 10">
    <name type="scientific">Daphnia magna</name>
    <dbReference type="NCBI Taxonomy" id="35525"/>
    <lineage>
        <taxon>Eukaryota</taxon>
        <taxon>Metazoa</taxon>
        <taxon>Ecdysozoa</taxon>
        <taxon>Arthropoda</taxon>
        <taxon>Crustacea</taxon>
        <taxon>Branchiopoda</taxon>
        <taxon>Diplostraca</taxon>
        <taxon>Cladocera</taxon>
        <taxon>Anomopoda</taxon>
        <taxon>Daphniidae</taxon>
        <taxon>Daphnia</taxon>
    </lineage>
</organism>
<dbReference type="GO" id="GO:0008061">
    <property type="term" value="F:chitin binding"/>
    <property type="evidence" value="ECO:0007669"/>
    <property type="project" value="UniProtKB-KW"/>
</dbReference>
<sequence length="433" mass="49411">MIWLTVLSMLLAANVHSQSDTSTKLLISHNIFCSMPYADFRVNVYEHADNQKTITQNSKRYFYAPVALLDPQSASCVFNDVTKQNEMRFRVDMWNDKIQNQVVEYLKDFIGQQVDATQVQVVPLEKVALTSTRTSAIYTLTTDWLPYGKSIWFNLPCLFRKDCNQLAVDMRTNPLLFDHLKLLYSPDSPTSQAFGNSRFHPMHLVRNSAPTADDWTQLVARNSDTSRQLNEMKVTIEALRKTLNESKSTRHETRSRELPVALVDVETPRHSSESFGRPTEAKSTVQELKDQLADISHRLEVAKENLMKELNENKIAIKTLKKELAEITRRSADHSRQFTDMKAELLKELKEAGVPTTTFNPTTAEIPPFYFDCRGRSDGNYANPASKCSISFYTCAHEKAVTLNCPKGTVYHPERYQCDWISNVDGCHRLASP</sequence>
<dbReference type="InterPro" id="IPR002557">
    <property type="entry name" value="Chitin-bd_dom"/>
</dbReference>
<keyword evidence="4" id="KW-1015">Disulfide bond</keyword>
<dbReference type="InterPro" id="IPR036508">
    <property type="entry name" value="Chitin-bd_dom_sf"/>
</dbReference>
<dbReference type="EMBL" id="LRGB01000687">
    <property type="protein sequence ID" value="KZS16642.1"/>
    <property type="molecule type" value="Genomic_DNA"/>
</dbReference>
<dbReference type="SUPFAM" id="SSF57625">
    <property type="entry name" value="Invertebrate chitin-binding proteins"/>
    <property type="match status" value="1"/>
</dbReference>
<protein>
    <recommendedName>
        <fullName evidence="8">Chitin-binding type-2 domain-containing protein</fullName>
    </recommendedName>
</protein>
<feature type="coiled-coil region" evidence="6">
    <location>
        <begin position="222"/>
        <end position="249"/>
    </location>
</feature>
<reference evidence="9 10" key="1">
    <citation type="submission" date="2016-03" db="EMBL/GenBank/DDBJ databases">
        <title>EvidentialGene: Evidence-directed Construction of Genes on Genomes.</title>
        <authorList>
            <person name="Gilbert D.G."/>
            <person name="Choi J.-H."/>
            <person name="Mockaitis K."/>
            <person name="Colbourne J."/>
            <person name="Pfrender M."/>
        </authorList>
    </citation>
    <scope>NUCLEOTIDE SEQUENCE [LARGE SCALE GENOMIC DNA]</scope>
    <source>
        <strain evidence="9 10">Xinb3</strain>
        <tissue evidence="9">Complete organism</tissue>
    </source>
</reference>
<evidence type="ECO:0000256" key="7">
    <source>
        <dbReference type="SAM" id="SignalP"/>
    </source>
</evidence>
<dbReference type="Gene3D" id="2.170.140.10">
    <property type="entry name" value="Chitin binding domain"/>
    <property type="match status" value="1"/>
</dbReference>